<dbReference type="GeneTree" id="ENSGT00550000074865"/>
<evidence type="ECO:0000256" key="7">
    <source>
        <dbReference type="ARBA" id="ARBA00022990"/>
    </source>
</evidence>
<keyword evidence="5" id="KW-0396">Initiation factor</keyword>
<dbReference type="PROSITE" id="PS51925">
    <property type="entry name" value="SWIB_MDM2"/>
    <property type="match status" value="1"/>
</dbReference>
<organism evidence="13 14">
    <name type="scientific">Sparus aurata</name>
    <name type="common">Gilthead sea bream</name>
    <dbReference type="NCBI Taxonomy" id="8175"/>
    <lineage>
        <taxon>Eukaryota</taxon>
        <taxon>Metazoa</taxon>
        <taxon>Chordata</taxon>
        <taxon>Craniata</taxon>
        <taxon>Vertebrata</taxon>
        <taxon>Euteleostomi</taxon>
        <taxon>Actinopterygii</taxon>
        <taxon>Neopterygii</taxon>
        <taxon>Teleostei</taxon>
        <taxon>Neoteleostei</taxon>
        <taxon>Acanthomorphata</taxon>
        <taxon>Eupercaria</taxon>
        <taxon>Spariformes</taxon>
        <taxon>Sparidae</taxon>
        <taxon>Sparus</taxon>
    </lineage>
</organism>
<comment type="function">
    <text evidence="8">Translation initiation factor that is able to deliver tRNA to the P-site of the eukaryotic ribosome in a GTP-independent manner. The binding of Met-tRNA(I) occurs after the AUG codon finds its position in the P-site of 40S ribosomes, the situation that takes place during initiation complex formation on some specific RNAs. Its activity in tRNA binding with 40S subunits does not require the presence of the aminoacyl moiety. Possesses the unique ability to deliver non-Met (elongator) tRNAs into the P-site of the 40S subunit. In addition to its role in initiation, can promote release of deacylated tRNA and mRNA from recycled 40S subunits following ABCE1-mediated dissociation of post-termination ribosomal complexes into subunits.</text>
</comment>
<dbReference type="InterPro" id="IPR015947">
    <property type="entry name" value="PUA-like_sf"/>
</dbReference>
<dbReference type="GO" id="GO:0001731">
    <property type="term" value="P:formation of translation preinitiation complex"/>
    <property type="evidence" value="ECO:0007669"/>
    <property type="project" value="InterPro"/>
</dbReference>
<dbReference type="SUPFAM" id="SSF88697">
    <property type="entry name" value="PUA domain-like"/>
    <property type="match status" value="1"/>
</dbReference>
<feature type="domain" description="SUI1" evidence="11">
    <location>
        <begin position="460"/>
        <end position="533"/>
    </location>
</feature>
<name>A0A671XG80_SPAAU</name>
<dbReference type="Pfam" id="PF01253">
    <property type="entry name" value="SUI1"/>
    <property type="match status" value="1"/>
</dbReference>
<dbReference type="InterPro" id="IPR057429">
    <property type="entry name" value="WH_eIF2D"/>
</dbReference>
<dbReference type="NCBIfam" id="TIGR00451">
    <property type="entry name" value="unchar_dom_2"/>
    <property type="match status" value="1"/>
</dbReference>
<dbReference type="Gene3D" id="3.10.400.20">
    <property type="match status" value="1"/>
</dbReference>
<dbReference type="PANTHER" id="PTHR12217">
    <property type="entry name" value="EUKARYOTIC TRANSLATION INITIATION FACTOR 2D"/>
    <property type="match status" value="1"/>
</dbReference>
<evidence type="ECO:0000256" key="4">
    <source>
        <dbReference type="ARBA" id="ARBA00022490"/>
    </source>
</evidence>
<dbReference type="Gene3D" id="3.30.780.10">
    <property type="entry name" value="SUI1-like domain"/>
    <property type="match status" value="1"/>
</dbReference>
<keyword evidence="6" id="KW-0597">Phosphoprotein</keyword>
<reference evidence="13" key="3">
    <citation type="submission" date="2025-09" db="UniProtKB">
        <authorList>
            <consortium name="Ensembl"/>
        </authorList>
    </citation>
    <scope>IDENTIFICATION</scope>
</reference>
<evidence type="ECO:0000256" key="3">
    <source>
        <dbReference type="ARBA" id="ARBA00013816"/>
    </source>
</evidence>
<dbReference type="InterPro" id="IPR004521">
    <property type="entry name" value="Uncharacterised_CHP00451"/>
</dbReference>
<evidence type="ECO:0000313" key="14">
    <source>
        <dbReference type="Proteomes" id="UP000472265"/>
    </source>
</evidence>
<dbReference type="GO" id="GO:0005737">
    <property type="term" value="C:cytoplasm"/>
    <property type="evidence" value="ECO:0007669"/>
    <property type="project" value="UniProtKB-SubCell"/>
</dbReference>
<evidence type="ECO:0000256" key="6">
    <source>
        <dbReference type="ARBA" id="ARBA00022553"/>
    </source>
</evidence>
<keyword evidence="5" id="KW-0648">Protein biosynthesis</keyword>
<dbReference type="InterPro" id="IPR039759">
    <property type="entry name" value="eIF2D_SUI1"/>
</dbReference>
<dbReference type="InterPro" id="IPR048248">
    <property type="entry name" value="PUA_eIF2d-like"/>
</dbReference>
<reference evidence="13" key="1">
    <citation type="submission" date="2021-04" db="EMBL/GenBank/DDBJ databases">
        <authorList>
            <consortium name="Wellcome Sanger Institute Data Sharing"/>
        </authorList>
    </citation>
    <scope>NUCLEOTIDE SEQUENCE [LARGE SCALE GENOMIC DNA]</scope>
</reference>
<dbReference type="CDD" id="cd21156">
    <property type="entry name" value="PUA_eIF2d-like"/>
    <property type="match status" value="1"/>
</dbReference>
<dbReference type="Pfam" id="PF26291">
    <property type="entry name" value="SWIB_eIF2D"/>
    <property type="match status" value="1"/>
</dbReference>
<dbReference type="InterPro" id="IPR036877">
    <property type="entry name" value="SUI1_dom_sf"/>
</dbReference>
<evidence type="ECO:0000256" key="1">
    <source>
        <dbReference type="ARBA" id="ARBA00004496"/>
    </source>
</evidence>
<dbReference type="CDD" id="cd11610">
    <property type="entry name" value="eIF2D_N"/>
    <property type="match status" value="1"/>
</dbReference>
<dbReference type="FunFam" id="3.10.400.20:FF:000002">
    <property type="entry name" value="Eukaryotic translation initiation factor 2D"/>
    <property type="match status" value="1"/>
</dbReference>
<dbReference type="Pfam" id="PF26292">
    <property type="entry name" value="PUA_elF2D"/>
    <property type="match status" value="1"/>
</dbReference>
<comment type="similarity">
    <text evidence="2">Belongs to the eIF2D family.</text>
</comment>
<evidence type="ECO:0000256" key="2">
    <source>
        <dbReference type="ARBA" id="ARBA00010359"/>
    </source>
</evidence>
<dbReference type="InterPro" id="IPR036885">
    <property type="entry name" value="SWIB_MDM2_dom_sf"/>
</dbReference>
<proteinExistence type="inferred from homology"/>
<dbReference type="GO" id="GO:0003723">
    <property type="term" value="F:RNA binding"/>
    <property type="evidence" value="ECO:0007669"/>
    <property type="project" value="InterPro"/>
</dbReference>
<feature type="region of interest" description="Disordered" evidence="10">
    <location>
        <begin position="243"/>
        <end position="265"/>
    </location>
</feature>
<dbReference type="GO" id="GO:0003743">
    <property type="term" value="F:translation initiation factor activity"/>
    <property type="evidence" value="ECO:0007669"/>
    <property type="project" value="UniProtKB-KW"/>
</dbReference>
<dbReference type="InterPro" id="IPR039757">
    <property type="entry name" value="EIF2D"/>
</dbReference>
<dbReference type="PANTHER" id="PTHR12217:SF4">
    <property type="entry name" value="EUKARYOTIC TRANSLATION INITIATION FACTOR 2D"/>
    <property type="match status" value="1"/>
</dbReference>
<evidence type="ECO:0000259" key="12">
    <source>
        <dbReference type="PROSITE" id="PS51925"/>
    </source>
</evidence>
<evidence type="ECO:0000256" key="8">
    <source>
        <dbReference type="ARBA" id="ARBA00025522"/>
    </source>
</evidence>
<dbReference type="Pfam" id="PF17832">
    <property type="entry name" value="Pre-PUA"/>
    <property type="match status" value="1"/>
</dbReference>
<keyword evidence="4" id="KW-0963">Cytoplasm</keyword>
<keyword evidence="14" id="KW-1185">Reference proteome</keyword>
<dbReference type="InterPro" id="IPR048247">
    <property type="entry name" value="eIF2D_N"/>
</dbReference>
<evidence type="ECO:0000259" key="11">
    <source>
        <dbReference type="PROSITE" id="PS50296"/>
    </source>
</evidence>
<dbReference type="SUPFAM" id="SSF47592">
    <property type="entry name" value="SWIB/MDM2 domain"/>
    <property type="match status" value="1"/>
</dbReference>
<dbReference type="InterPro" id="IPR058886">
    <property type="entry name" value="SWIB_eIF2D"/>
</dbReference>
<protein>
    <recommendedName>
        <fullName evidence="3">Eukaryotic translation initiation factor 2D</fullName>
    </recommendedName>
    <alternativeName>
        <fullName evidence="9">Ligatin</fullName>
    </alternativeName>
</protein>
<dbReference type="Proteomes" id="UP000472265">
    <property type="component" value="Chromosome 7"/>
</dbReference>
<dbReference type="InterPro" id="IPR003121">
    <property type="entry name" value="SWIB_MDM2_domain"/>
</dbReference>
<dbReference type="FunFam" id="3.30.780.10:FF:000007">
    <property type="entry name" value="Putative eukaryotic translation initiation factor 2d"/>
    <property type="match status" value="1"/>
</dbReference>
<sequence length="553" mass="61350">MFARPFRVKSNTAIKGSDRRKLKADISAAFPSLSADDVSELVPNKEELNVVKVYAHKGDAVTLYVLHKNPLFFELEKRLYPTVYVLWRYPNLLPTFRTWTPVLQKLIGGADLMLPGVVVPSSGLPDVKQGNCCAVTVVNNRAPVAVGTAAVSTAEMCSLGMKGRGVCVVHTYMDNLWAFGDKSGPPSLPDAESVGQGVNGEDYNFDEEEVEEEEVEKCVEEEQISCDTVTDQTCSGFEELSLAEQAEEKGEKSNEEEEGNQDDQKHPQEIMDALLFQCFLHALKSKVKKSELPLLTSTFLRNHMFSCCIVEVDWKNQALRSFSAPEGIDDEAVLMQDGGEGEAPYNPPEITTLYSVSARLGPLFLEANKRKGAVLQPAEVRSIVTEYVKNNELVDENNKNYVTINPTLCDCLLEKSEYQEVQSLKWDDLFSRTLGRMQECYQVVFPGLAPVTRKGHIEPIDISVASRGSNKKVTLIKNLEVYGLDPAVVATALQRRVQASSVLQPIPGSKDKVLVQIQGNQIHQVGNLLLDHYRIPRKYIQGLEKAPKGGKKK</sequence>
<dbReference type="CDD" id="cd11608">
    <property type="entry name" value="eIF2D_C"/>
    <property type="match status" value="1"/>
</dbReference>
<dbReference type="SUPFAM" id="SSF55159">
    <property type="entry name" value="eIF1-like"/>
    <property type="match status" value="1"/>
</dbReference>
<keyword evidence="7" id="KW-0007">Acetylation</keyword>
<comment type="subcellular location">
    <subcellularLocation>
        <location evidence="1">Cytoplasm</location>
    </subcellularLocation>
</comment>
<accession>A0A671XG80</accession>
<gene>
    <name evidence="13" type="primary">EIF2D</name>
    <name evidence="13" type="synonym">eif2d</name>
</gene>
<dbReference type="InterPro" id="IPR041366">
    <property type="entry name" value="Pre-PUA"/>
</dbReference>
<dbReference type="InterPro" id="IPR001950">
    <property type="entry name" value="SUI1"/>
</dbReference>
<evidence type="ECO:0000256" key="9">
    <source>
        <dbReference type="ARBA" id="ARBA00030186"/>
    </source>
</evidence>
<dbReference type="AlphaFoldDB" id="A0A671XG80"/>
<dbReference type="Ensembl" id="ENSSAUT00010051807.1">
    <property type="protein sequence ID" value="ENSSAUP00010049236.1"/>
    <property type="gene ID" value="ENSSAUG00010020557.1"/>
</dbReference>
<dbReference type="PROSITE" id="PS50296">
    <property type="entry name" value="SUI1"/>
    <property type="match status" value="1"/>
</dbReference>
<reference evidence="13" key="2">
    <citation type="submission" date="2025-08" db="UniProtKB">
        <authorList>
            <consortium name="Ensembl"/>
        </authorList>
    </citation>
    <scope>IDENTIFICATION</scope>
</reference>
<dbReference type="PROSITE" id="PS50890">
    <property type="entry name" value="PUA"/>
    <property type="match status" value="1"/>
</dbReference>
<evidence type="ECO:0000256" key="10">
    <source>
        <dbReference type="SAM" id="MobiDB-lite"/>
    </source>
</evidence>
<dbReference type="Pfam" id="PF25304">
    <property type="entry name" value="WHD_eIF2D"/>
    <property type="match status" value="1"/>
</dbReference>
<feature type="domain" description="DM2" evidence="12">
    <location>
        <begin position="349"/>
        <end position="436"/>
    </location>
</feature>
<evidence type="ECO:0000313" key="13">
    <source>
        <dbReference type="Ensembl" id="ENSSAUP00010049236.1"/>
    </source>
</evidence>
<evidence type="ECO:0000256" key="5">
    <source>
        <dbReference type="ARBA" id="ARBA00022540"/>
    </source>
</evidence>